<dbReference type="RefSeq" id="WP_184310507.1">
    <property type="nucleotide sequence ID" value="NZ_JACHEN010000011.1"/>
</dbReference>
<organism evidence="1 2">
    <name type="scientific">Anaerosolibacter carboniphilus</name>
    <dbReference type="NCBI Taxonomy" id="1417629"/>
    <lineage>
        <taxon>Bacteria</taxon>
        <taxon>Bacillati</taxon>
        <taxon>Bacillota</taxon>
        <taxon>Clostridia</taxon>
        <taxon>Peptostreptococcales</taxon>
        <taxon>Thermotaleaceae</taxon>
        <taxon>Anaerosolibacter</taxon>
    </lineage>
</organism>
<dbReference type="SMART" id="SM00567">
    <property type="entry name" value="EZ_HEAT"/>
    <property type="match status" value="2"/>
</dbReference>
<evidence type="ECO:0000313" key="1">
    <source>
        <dbReference type="EMBL" id="MBB6215961.1"/>
    </source>
</evidence>
<protein>
    <submittedName>
        <fullName evidence="1">HEAT repeat protein</fullName>
    </submittedName>
</protein>
<dbReference type="InterPro" id="IPR011989">
    <property type="entry name" value="ARM-like"/>
</dbReference>
<name>A0A841KRH8_9FIRM</name>
<dbReference type="SUPFAM" id="SSF48371">
    <property type="entry name" value="ARM repeat"/>
    <property type="match status" value="1"/>
</dbReference>
<dbReference type="AlphaFoldDB" id="A0A841KRH8"/>
<reference evidence="1 2" key="1">
    <citation type="submission" date="2020-08" db="EMBL/GenBank/DDBJ databases">
        <title>Genomic Encyclopedia of Type Strains, Phase IV (KMG-IV): sequencing the most valuable type-strain genomes for metagenomic binning, comparative biology and taxonomic classification.</title>
        <authorList>
            <person name="Goeker M."/>
        </authorList>
    </citation>
    <scope>NUCLEOTIDE SEQUENCE [LARGE SCALE GENOMIC DNA]</scope>
    <source>
        <strain evidence="1 2">DSM 103526</strain>
    </source>
</reference>
<dbReference type="Pfam" id="PF13646">
    <property type="entry name" value="HEAT_2"/>
    <property type="match status" value="1"/>
</dbReference>
<sequence length="223" mass="26105">MISNNNQSLNWEHIDQIEDYMLTYLLYREGKSVPLLAKIRRKTIEQVNEDLILAKSKLFSKKQKSKSLLDKMVEITKADRLTLIHSLNPEERMRIINDIKTKYDNFKNPEDKMMLIWIIGELNAKELLDLVYRDMRHHHGNVRRLACSALKKIGDDTSVEYLHRALMDTKPQVRQYAAKALGKLGNEITLKKIQKLLNNPNEKQYVKMAFGEAIQSIEQRRNG</sequence>
<keyword evidence="2" id="KW-1185">Reference proteome</keyword>
<dbReference type="Proteomes" id="UP000579281">
    <property type="component" value="Unassembled WGS sequence"/>
</dbReference>
<evidence type="ECO:0000313" key="2">
    <source>
        <dbReference type="Proteomes" id="UP000579281"/>
    </source>
</evidence>
<accession>A0A841KRH8</accession>
<proteinExistence type="predicted"/>
<dbReference type="EMBL" id="JACHEN010000011">
    <property type="protein sequence ID" value="MBB6215961.1"/>
    <property type="molecule type" value="Genomic_DNA"/>
</dbReference>
<comment type="caution">
    <text evidence="1">The sequence shown here is derived from an EMBL/GenBank/DDBJ whole genome shotgun (WGS) entry which is preliminary data.</text>
</comment>
<dbReference type="Gene3D" id="1.25.10.10">
    <property type="entry name" value="Leucine-rich Repeat Variant"/>
    <property type="match status" value="1"/>
</dbReference>
<dbReference type="InterPro" id="IPR004155">
    <property type="entry name" value="PBS_lyase_HEAT"/>
</dbReference>
<dbReference type="InterPro" id="IPR016024">
    <property type="entry name" value="ARM-type_fold"/>
</dbReference>
<gene>
    <name evidence="1" type="ORF">HNQ80_002052</name>
</gene>